<keyword evidence="2 6" id="KW-0645">Protease</keyword>
<comment type="similarity">
    <text evidence="1">Belongs to the peptidase C48 family.</text>
</comment>
<dbReference type="PROSITE" id="PS50600">
    <property type="entry name" value="ULP_PROTEASE"/>
    <property type="match status" value="1"/>
</dbReference>
<dbReference type="GO" id="GO:0008234">
    <property type="term" value="F:cysteine-type peptidase activity"/>
    <property type="evidence" value="ECO:0007669"/>
    <property type="project" value="InterPro"/>
</dbReference>
<dbReference type="STRING" id="29170.A0A368HDV6"/>
<name>A0A368HDV6_ANCCA</name>
<dbReference type="SUPFAM" id="SSF54001">
    <property type="entry name" value="Cysteine proteinases"/>
    <property type="match status" value="1"/>
</dbReference>
<organism evidence="6 7">
    <name type="scientific">Ancylostoma caninum</name>
    <name type="common">Dog hookworm</name>
    <dbReference type="NCBI Taxonomy" id="29170"/>
    <lineage>
        <taxon>Eukaryota</taxon>
        <taxon>Metazoa</taxon>
        <taxon>Ecdysozoa</taxon>
        <taxon>Nematoda</taxon>
        <taxon>Chromadorea</taxon>
        <taxon>Rhabditida</taxon>
        <taxon>Rhabditina</taxon>
        <taxon>Rhabditomorpha</taxon>
        <taxon>Strongyloidea</taxon>
        <taxon>Ancylostomatidae</taxon>
        <taxon>Ancylostomatinae</taxon>
        <taxon>Ancylostoma</taxon>
    </lineage>
</organism>
<gene>
    <name evidence="6" type="ORF">ANCCAN_00470</name>
</gene>
<evidence type="ECO:0000313" key="7">
    <source>
        <dbReference type="Proteomes" id="UP000252519"/>
    </source>
</evidence>
<evidence type="ECO:0000256" key="2">
    <source>
        <dbReference type="ARBA" id="ARBA00022670"/>
    </source>
</evidence>
<feature type="region of interest" description="Disordered" evidence="4">
    <location>
        <begin position="1"/>
        <end position="60"/>
    </location>
</feature>
<feature type="domain" description="Ubiquitin-like protease family profile" evidence="5">
    <location>
        <begin position="220"/>
        <end position="448"/>
    </location>
</feature>
<evidence type="ECO:0000256" key="4">
    <source>
        <dbReference type="SAM" id="MobiDB-lite"/>
    </source>
</evidence>
<comment type="caution">
    <text evidence="6">The sequence shown here is derived from an EMBL/GenBank/DDBJ whole genome shotgun (WGS) entry which is preliminary data.</text>
</comment>
<evidence type="ECO:0000256" key="3">
    <source>
        <dbReference type="ARBA" id="ARBA00022801"/>
    </source>
</evidence>
<feature type="compositionally biased region" description="Polar residues" evidence="4">
    <location>
        <begin position="142"/>
        <end position="160"/>
    </location>
</feature>
<dbReference type="OrthoDB" id="5876410at2759"/>
<sequence>MRTTDRTPPVFGNAAAQNERKNNLPIELPQSVIQNRAAESAENKANVASEGTPSDAVPSRSDLALSIQKDLSAAYSGGDEMVVQQCGTERVVASSNQETAADSAYMVAEEIVNEEWSGTLESDSAERTRTEQAPLPPETCGDSLNNDVLESSSNEDYSSTVDRRHMTAAEFLRTFSCSDSQIIDFPEDFLAPDTSSESKETPESKPPTAHHTVESTHEELTVDDDDLEKEEPTSLKFEGDVTVDVGSIRQSMPIGAFMTGSFATFYFKHYIPYVALKDAFRKDKICFFDSWSYEFIRRKCQKESFCDLDEDVTVEMAVTMFGRRKKKRELHAFIMNLIEFELVVIPLFWDNHWLLGLLQIFPSSGEDSLSGRLVLIDSKFDDPVNKVVLERISESIHCHIGIAIKAALVTSDKPRHLKDFALIRCDSLPCQTNNSDCGWFMCLFAEYYTKNINWMALSNEQVRSMSLSLPEEEKFLARLKTIKREVGAYIERAAKRPLYFEYDKVVQATPTTK</sequence>
<proteinExistence type="inferred from homology"/>
<dbReference type="EMBL" id="JOJR01000002">
    <property type="protein sequence ID" value="RCN53405.1"/>
    <property type="molecule type" value="Genomic_DNA"/>
</dbReference>
<feature type="compositionally biased region" description="Basic and acidic residues" evidence="4">
    <location>
        <begin position="211"/>
        <end position="220"/>
    </location>
</feature>
<feature type="region of interest" description="Disordered" evidence="4">
    <location>
        <begin position="189"/>
        <end position="233"/>
    </location>
</feature>
<dbReference type="InterPro" id="IPR038765">
    <property type="entry name" value="Papain-like_cys_pep_sf"/>
</dbReference>
<reference evidence="6 7" key="1">
    <citation type="submission" date="2014-10" db="EMBL/GenBank/DDBJ databases">
        <title>Draft genome of the hookworm Ancylostoma caninum.</title>
        <authorList>
            <person name="Mitreva M."/>
        </authorList>
    </citation>
    <scope>NUCLEOTIDE SEQUENCE [LARGE SCALE GENOMIC DNA]</scope>
    <source>
        <strain evidence="6 7">Baltimore</strain>
    </source>
</reference>
<dbReference type="Pfam" id="PF02902">
    <property type="entry name" value="Peptidase_C48"/>
    <property type="match status" value="1"/>
</dbReference>
<dbReference type="Gene3D" id="3.40.395.10">
    <property type="entry name" value="Adenoviral Proteinase, Chain A"/>
    <property type="match status" value="1"/>
</dbReference>
<dbReference type="Proteomes" id="UP000252519">
    <property type="component" value="Unassembled WGS sequence"/>
</dbReference>
<evidence type="ECO:0000256" key="1">
    <source>
        <dbReference type="ARBA" id="ARBA00005234"/>
    </source>
</evidence>
<dbReference type="InterPro" id="IPR003653">
    <property type="entry name" value="Peptidase_C48_C"/>
</dbReference>
<dbReference type="GO" id="GO:0006508">
    <property type="term" value="P:proteolysis"/>
    <property type="evidence" value="ECO:0007669"/>
    <property type="project" value="UniProtKB-KW"/>
</dbReference>
<keyword evidence="7" id="KW-1185">Reference proteome</keyword>
<evidence type="ECO:0000313" key="6">
    <source>
        <dbReference type="EMBL" id="RCN53405.1"/>
    </source>
</evidence>
<keyword evidence="3" id="KW-0378">Hydrolase</keyword>
<accession>A0A368HDV6</accession>
<feature type="region of interest" description="Disordered" evidence="4">
    <location>
        <begin position="116"/>
        <end position="161"/>
    </location>
</feature>
<dbReference type="AlphaFoldDB" id="A0A368HDV6"/>
<protein>
    <submittedName>
        <fullName evidence="6">Ulp1 protease family, catalytic domain protein</fullName>
    </submittedName>
</protein>
<evidence type="ECO:0000259" key="5">
    <source>
        <dbReference type="PROSITE" id="PS50600"/>
    </source>
</evidence>